<dbReference type="EMBL" id="JAKOGI010001335">
    <property type="protein sequence ID" value="KAJ8426192.1"/>
    <property type="molecule type" value="Genomic_DNA"/>
</dbReference>
<sequence length="194" mass="21241">MSWTKESITSGSALIKLAEGHAEREEAPPATGVVVPAALEIVGYPGRAGVRSSDDRLSDRRTAGRPVLSSLIGEGAEAPVLSGCSSVLCFLRTGKLTAGLFPRGTRDDACRKEFCLSLKEKLREERRVKRPPLVQEWHPRSRTLSAGPSLDLRETNRKSVSKRLSTLSDILKDKKVGRSAKEVVRKKLQSREPV</sequence>
<name>A0A9Q1GVH8_9CARY</name>
<accession>A0A9Q1GVH8</accession>
<comment type="caution">
    <text evidence="2">The sequence shown here is derived from an EMBL/GenBank/DDBJ whole genome shotgun (WGS) entry which is preliminary data.</text>
</comment>
<dbReference type="AlphaFoldDB" id="A0A9Q1GVH8"/>
<protein>
    <submittedName>
        <fullName evidence="2">Uncharacterized protein</fullName>
    </submittedName>
</protein>
<feature type="region of interest" description="Disordered" evidence="1">
    <location>
        <begin position="139"/>
        <end position="158"/>
    </location>
</feature>
<organism evidence="2 3">
    <name type="scientific">Carnegiea gigantea</name>
    <dbReference type="NCBI Taxonomy" id="171969"/>
    <lineage>
        <taxon>Eukaryota</taxon>
        <taxon>Viridiplantae</taxon>
        <taxon>Streptophyta</taxon>
        <taxon>Embryophyta</taxon>
        <taxon>Tracheophyta</taxon>
        <taxon>Spermatophyta</taxon>
        <taxon>Magnoliopsida</taxon>
        <taxon>eudicotyledons</taxon>
        <taxon>Gunneridae</taxon>
        <taxon>Pentapetalae</taxon>
        <taxon>Caryophyllales</taxon>
        <taxon>Cactineae</taxon>
        <taxon>Cactaceae</taxon>
        <taxon>Cactoideae</taxon>
        <taxon>Echinocereeae</taxon>
        <taxon>Carnegiea</taxon>
    </lineage>
</organism>
<evidence type="ECO:0000256" key="1">
    <source>
        <dbReference type="SAM" id="MobiDB-lite"/>
    </source>
</evidence>
<evidence type="ECO:0000313" key="3">
    <source>
        <dbReference type="Proteomes" id="UP001153076"/>
    </source>
</evidence>
<proteinExistence type="predicted"/>
<gene>
    <name evidence="2" type="ORF">Cgig2_008909</name>
</gene>
<reference evidence="2" key="1">
    <citation type="submission" date="2022-04" db="EMBL/GenBank/DDBJ databases">
        <title>Carnegiea gigantea Genome sequencing and assembly v2.</title>
        <authorList>
            <person name="Copetti D."/>
            <person name="Sanderson M.J."/>
            <person name="Burquez A."/>
            <person name="Wojciechowski M.F."/>
        </authorList>
    </citation>
    <scope>NUCLEOTIDE SEQUENCE</scope>
    <source>
        <strain evidence="2">SGP5-SGP5p</strain>
        <tissue evidence="2">Aerial part</tissue>
    </source>
</reference>
<keyword evidence="3" id="KW-1185">Reference proteome</keyword>
<dbReference type="Proteomes" id="UP001153076">
    <property type="component" value="Unassembled WGS sequence"/>
</dbReference>
<evidence type="ECO:0000313" key="2">
    <source>
        <dbReference type="EMBL" id="KAJ8426192.1"/>
    </source>
</evidence>